<feature type="region of interest" description="Disordered" evidence="7">
    <location>
        <begin position="248"/>
        <end position="277"/>
    </location>
</feature>
<feature type="compositionally biased region" description="Acidic residues" evidence="7">
    <location>
        <begin position="432"/>
        <end position="443"/>
    </location>
</feature>
<dbReference type="SMART" id="SM00066">
    <property type="entry name" value="GAL4"/>
    <property type="match status" value="1"/>
</dbReference>
<evidence type="ECO:0000256" key="4">
    <source>
        <dbReference type="ARBA" id="ARBA00023125"/>
    </source>
</evidence>
<feature type="region of interest" description="Disordered" evidence="7">
    <location>
        <begin position="1"/>
        <end position="77"/>
    </location>
</feature>
<dbReference type="PANTHER" id="PTHR31845">
    <property type="entry name" value="FINGER DOMAIN PROTEIN, PUTATIVE-RELATED"/>
    <property type="match status" value="1"/>
</dbReference>
<feature type="region of interest" description="Disordered" evidence="7">
    <location>
        <begin position="428"/>
        <end position="483"/>
    </location>
</feature>
<feature type="region of interest" description="Disordered" evidence="7">
    <location>
        <begin position="91"/>
        <end position="142"/>
    </location>
</feature>
<dbReference type="InterPro" id="IPR001138">
    <property type="entry name" value="Zn2Cys6_DnaBD"/>
</dbReference>
<keyword evidence="2" id="KW-0479">Metal-binding</keyword>
<feature type="domain" description="Zn(2)-C6 fungal-type" evidence="8">
    <location>
        <begin position="279"/>
        <end position="311"/>
    </location>
</feature>
<evidence type="ECO:0000256" key="3">
    <source>
        <dbReference type="ARBA" id="ARBA00023015"/>
    </source>
</evidence>
<proteinExistence type="predicted"/>
<dbReference type="CDD" id="cd12148">
    <property type="entry name" value="fungal_TF_MHR"/>
    <property type="match status" value="1"/>
</dbReference>
<dbReference type="PROSITE" id="PS00463">
    <property type="entry name" value="ZN2_CY6_FUNGAL_1"/>
    <property type="match status" value="1"/>
</dbReference>
<dbReference type="SMART" id="SM00906">
    <property type="entry name" value="Fungal_trans"/>
    <property type="match status" value="1"/>
</dbReference>
<dbReference type="AlphaFoldDB" id="A0A9P6HMW3"/>
<feature type="region of interest" description="Disordered" evidence="7">
    <location>
        <begin position="966"/>
        <end position="997"/>
    </location>
</feature>
<dbReference type="InterPro" id="IPR051089">
    <property type="entry name" value="prtT"/>
</dbReference>
<evidence type="ECO:0000256" key="2">
    <source>
        <dbReference type="ARBA" id="ARBA00022723"/>
    </source>
</evidence>
<evidence type="ECO:0000256" key="7">
    <source>
        <dbReference type="SAM" id="MobiDB-lite"/>
    </source>
</evidence>
<keyword evidence="3" id="KW-0805">Transcription regulation</keyword>
<evidence type="ECO:0000313" key="9">
    <source>
        <dbReference type="EMBL" id="KAF9790659.1"/>
    </source>
</evidence>
<dbReference type="CDD" id="cd00067">
    <property type="entry name" value="GAL4"/>
    <property type="match status" value="1"/>
</dbReference>
<feature type="compositionally biased region" description="Polar residues" evidence="7">
    <location>
        <begin position="1"/>
        <end position="16"/>
    </location>
</feature>
<keyword evidence="4" id="KW-0238">DNA-binding</keyword>
<feature type="region of interest" description="Disordered" evidence="7">
    <location>
        <begin position="1015"/>
        <end position="1036"/>
    </location>
</feature>
<dbReference type="Proteomes" id="UP000736335">
    <property type="component" value="Unassembled WGS sequence"/>
</dbReference>
<feature type="compositionally biased region" description="Low complexity" evidence="7">
    <location>
        <begin position="19"/>
        <end position="38"/>
    </location>
</feature>
<feature type="compositionally biased region" description="Polar residues" evidence="7">
    <location>
        <begin position="1018"/>
        <end position="1034"/>
    </location>
</feature>
<dbReference type="EMBL" id="WIUZ02000002">
    <property type="protein sequence ID" value="KAF9790659.1"/>
    <property type="molecule type" value="Genomic_DNA"/>
</dbReference>
<feature type="compositionally biased region" description="Polar residues" evidence="7">
    <location>
        <begin position="348"/>
        <end position="372"/>
    </location>
</feature>
<feature type="region of interest" description="Disordered" evidence="7">
    <location>
        <begin position="348"/>
        <end position="377"/>
    </location>
</feature>
<dbReference type="GO" id="GO:0000976">
    <property type="term" value="F:transcription cis-regulatory region binding"/>
    <property type="evidence" value="ECO:0007669"/>
    <property type="project" value="TreeGrafter"/>
</dbReference>
<dbReference type="InterPro" id="IPR036864">
    <property type="entry name" value="Zn2-C6_fun-type_DNA-bd_sf"/>
</dbReference>
<keyword evidence="5" id="KW-0804">Transcription</keyword>
<dbReference type="SUPFAM" id="SSF57701">
    <property type="entry name" value="Zn2/Cys6 DNA-binding domain"/>
    <property type="match status" value="1"/>
</dbReference>
<feature type="compositionally biased region" description="Low complexity" evidence="7">
    <location>
        <begin position="979"/>
        <end position="996"/>
    </location>
</feature>
<feature type="compositionally biased region" description="Polar residues" evidence="7">
    <location>
        <begin position="131"/>
        <end position="142"/>
    </location>
</feature>
<dbReference type="GO" id="GO:0006351">
    <property type="term" value="P:DNA-templated transcription"/>
    <property type="evidence" value="ECO:0007669"/>
    <property type="project" value="InterPro"/>
</dbReference>
<comment type="caution">
    <text evidence="9">The sequence shown here is derived from an EMBL/GenBank/DDBJ whole genome shotgun (WGS) entry which is preliminary data.</text>
</comment>
<comment type="subcellular location">
    <subcellularLocation>
        <location evidence="1">Nucleus</location>
    </subcellularLocation>
</comment>
<dbReference type="GO" id="GO:0000981">
    <property type="term" value="F:DNA-binding transcription factor activity, RNA polymerase II-specific"/>
    <property type="evidence" value="ECO:0007669"/>
    <property type="project" value="InterPro"/>
</dbReference>
<feature type="region of interest" description="Disordered" evidence="7">
    <location>
        <begin position="155"/>
        <end position="233"/>
    </location>
</feature>
<evidence type="ECO:0000256" key="1">
    <source>
        <dbReference type="ARBA" id="ARBA00004123"/>
    </source>
</evidence>
<gene>
    <name evidence="9" type="ORF">BJ322DRAFT_404862</name>
</gene>
<evidence type="ECO:0000256" key="5">
    <source>
        <dbReference type="ARBA" id="ARBA00023163"/>
    </source>
</evidence>
<name>A0A9P6HMW3_9AGAM</name>
<dbReference type="PANTHER" id="PTHR31845:SF19">
    <property type="entry name" value="TRANSCRIPTION FACTOR DOMAIN-CONTAINING PROTEIN"/>
    <property type="match status" value="1"/>
</dbReference>
<dbReference type="GO" id="GO:0005634">
    <property type="term" value="C:nucleus"/>
    <property type="evidence" value="ECO:0007669"/>
    <property type="project" value="UniProtKB-SubCell"/>
</dbReference>
<organism evidence="9 10">
    <name type="scientific">Thelephora terrestris</name>
    <dbReference type="NCBI Taxonomy" id="56493"/>
    <lineage>
        <taxon>Eukaryota</taxon>
        <taxon>Fungi</taxon>
        <taxon>Dikarya</taxon>
        <taxon>Basidiomycota</taxon>
        <taxon>Agaricomycotina</taxon>
        <taxon>Agaricomycetes</taxon>
        <taxon>Thelephorales</taxon>
        <taxon>Thelephoraceae</taxon>
        <taxon>Thelephora</taxon>
    </lineage>
</organism>
<dbReference type="Gene3D" id="4.10.240.10">
    <property type="entry name" value="Zn(2)-C6 fungal-type DNA-binding domain"/>
    <property type="match status" value="1"/>
</dbReference>
<evidence type="ECO:0000256" key="6">
    <source>
        <dbReference type="ARBA" id="ARBA00023242"/>
    </source>
</evidence>
<keyword evidence="10" id="KW-1185">Reference proteome</keyword>
<dbReference type="GO" id="GO:0008270">
    <property type="term" value="F:zinc ion binding"/>
    <property type="evidence" value="ECO:0007669"/>
    <property type="project" value="InterPro"/>
</dbReference>
<dbReference type="Pfam" id="PF04082">
    <property type="entry name" value="Fungal_trans"/>
    <property type="match status" value="1"/>
</dbReference>
<evidence type="ECO:0000259" key="8">
    <source>
        <dbReference type="PROSITE" id="PS50048"/>
    </source>
</evidence>
<evidence type="ECO:0000313" key="10">
    <source>
        <dbReference type="Proteomes" id="UP000736335"/>
    </source>
</evidence>
<feature type="compositionally biased region" description="Polar residues" evidence="7">
    <location>
        <begin position="91"/>
        <end position="102"/>
    </location>
</feature>
<reference evidence="9" key="1">
    <citation type="journal article" date="2020" name="Nat. Commun.">
        <title>Large-scale genome sequencing of mycorrhizal fungi provides insights into the early evolution of symbiotic traits.</title>
        <authorList>
            <person name="Miyauchi S."/>
            <person name="Kiss E."/>
            <person name="Kuo A."/>
            <person name="Drula E."/>
            <person name="Kohler A."/>
            <person name="Sanchez-Garcia M."/>
            <person name="Morin E."/>
            <person name="Andreopoulos B."/>
            <person name="Barry K.W."/>
            <person name="Bonito G."/>
            <person name="Buee M."/>
            <person name="Carver A."/>
            <person name="Chen C."/>
            <person name="Cichocki N."/>
            <person name="Clum A."/>
            <person name="Culley D."/>
            <person name="Crous P.W."/>
            <person name="Fauchery L."/>
            <person name="Girlanda M."/>
            <person name="Hayes R.D."/>
            <person name="Keri Z."/>
            <person name="LaButti K."/>
            <person name="Lipzen A."/>
            <person name="Lombard V."/>
            <person name="Magnuson J."/>
            <person name="Maillard F."/>
            <person name="Murat C."/>
            <person name="Nolan M."/>
            <person name="Ohm R.A."/>
            <person name="Pangilinan J."/>
            <person name="Pereira M.F."/>
            <person name="Perotto S."/>
            <person name="Peter M."/>
            <person name="Pfister S."/>
            <person name="Riley R."/>
            <person name="Sitrit Y."/>
            <person name="Stielow J.B."/>
            <person name="Szollosi G."/>
            <person name="Zifcakova L."/>
            <person name="Stursova M."/>
            <person name="Spatafora J.W."/>
            <person name="Tedersoo L."/>
            <person name="Vaario L.M."/>
            <person name="Yamada A."/>
            <person name="Yan M."/>
            <person name="Wang P."/>
            <person name="Xu J."/>
            <person name="Bruns T."/>
            <person name="Baldrian P."/>
            <person name="Vilgalys R."/>
            <person name="Dunand C."/>
            <person name="Henrissat B."/>
            <person name="Grigoriev I.V."/>
            <person name="Hibbett D."/>
            <person name="Nagy L.G."/>
            <person name="Martin F.M."/>
        </authorList>
    </citation>
    <scope>NUCLEOTIDE SEQUENCE</scope>
    <source>
        <strain evidence="9">UH-Tt-Lm1</strain>
    </source>
</reference>
<dbReference type="PROSITE" id="PS50048">
    <property type="entry name" value="ZN2_CY6_FUNGAL_2"/>
    <property type="match status" value="1"/>
</dbReference>
<feature type="compositionally biased region" description="Polar residues" evidence="7">
    <location>
        <begin position="55"/>
        <end position="77"/>
    </location>
</feature>
<protein>
    <submittedName>
        <fullName evidence="9">Fungal-specific transcription factor domain-containing protein</fullName>
    </submittedName>
</protein>
<sequence>MDTNNPQFWPNPSFMNFDTYDQSTSTSYRQQSSSQQSYAHPDWSETPDPGDRRTTGSTFDPTFQSSAPYLSQSDSYEASPGNLIQAQHQPLTIPFSNPNPTDVNAGLSSGLPRDSFLQSNEEYRRGGDSFPPQQHTGFSNQVLAQLPPPPALYHPGGQSYHRQGLPFSDVSSESSGLNLFGGAPMHSRVPSQDGSFRSLDSPDIKPPMPLQPSPLTSRNGAGKNHGATGYLQNGLSASATGSLKRVRSQEDSFAYDQIPSGDDFDQPSREDTNRAKSGACARCKNLKVRCEFRDDAETCRRCANGGHDCVIPGRKKRRIPPKREHLLNEIRAQAEEIQRLMTELQLANQQASVATTKHPSDSHGSGSPTRSPSRVGIASLSPDKIAALDQDTPKPDVLDWVAKAKESIEAFGGYIGIGTASVSKNLVGGSDDSMDSDSDDDESFLSARGSEDEGEGASIGSEDRGLASRHISPETRGRGRDVNISLEKPATIPSHVAPFGLMANLLRKTRQDSEQGEEDAEKPNEIGVARRDYFRAATPDPTARIADVDQDVYPDILTGSIVTPAEVEKLFKIFFDYMNPSLSIVDPKLYTAGNTYYRSPLLFTVICAIASRHFPENPKLYRRAMCCARRIAASSFIIGQKSVEMVIAYILMALYPIPVKRYEDDRSWIFLGMAIRMALDLNLNIRSTVKPKDSMHERELLNRTRAWLNCYNVDRSLSTQHGRPPTIPNDDWIASHSEDWWKSSDQNIKGFDIHTCAYTSELRVVGRFRARIYNDTESPTGMSKNLNFGELACETDDTLVGLRERWQSIFAANDDPTDLRAKFRTSLINLAVSYARLVALSIGMKRHGGSTEDPFIMRCWHAARAVCFVVVNELNSPEMRIFLRHGPDSQSVFVTFASAFIIRLLQPKYIPWFTREQRQESYDLIQKVIDALGSPEIAVDDRHGPKLYSRLLTGLLATVNLDAPYPVKRGTSHTRRPSSKNSSLSSSSPSRSSVSPLMPNAMHLEADRIYQIQADEGQGSSERGSTDDSPSSMKGLNVQDFFAPPLPFDGELLHSVQNLTNSTEWEGLALPGWNWMDGLQPSGETQSGMGPFGNCSPLPVPDVFAAVDFPAPGFQTY</sequence>
<feature type="compositionally biased region" description="Basic and acidic residues" evidence="7">
    <location>
        <begin position="461"/>
        <end position="481"/>
    </location>
</feature>
<keyword evidence="6" id="KW-0539">Nucleus</keyword>
<dbReference type="OrthoDB" id="39175at2759"/>
<dbReference type="InterPro" id="IPR007219">
    <property type="entry name" value="XnlR_reg_dom"/>
</dbReference>
<reference evidence="9" key="2">
    <citation type="submission" date="2020-11" db="EMBL/GenBank/DDBJ databases">
        <authorList>
            <consortium name="DOE Joint Genome Institute"/>
            <person name="Kuo A."/>
            <person name="Miyauchi S."/>
            <person name="Kiss E."/>
            <person name="Drula E."/>
            <person name="Kohler A."/>
            <person name="Sanchez-Garcia M."/>
            <person name="Andreopoulos B."/>
            <person name="Barry K.W."/>
            <person name="Bonito G."/>
            <person name="Buee M."/>
            <person name="Carver A."/>
            <person name="Chen C."/>
            <person name="Cichocki N."/>
            <person name="Clum A."/>
            <person name="Culley D."/>
            <person name="Crous P.W."/>
            <person name="Fauchery L."/>
            <person name="Girlanda M."/>
            <person name="Hayes R."/>
            <person name="Keri Z."/>
            <person name="Labutti K."/>
            <person name="Lipzen A."/>
            <person name="Lombard V."/>
            <person name="Magnuson J."/>
            <person name="Maillard F."/>
            <person name="Morin E."/>
            <person name="Murat C."/>
            <person name="Nolan M."/>
            <person name="Ohm R."/>
            <person name="Pangilinan J."/>
            <person name="Pereira M."/>
            <person name="Perotto S."/>
            <person name="Peter M."/>
            <person name="Riley R."/>
            <person name="Sitrit Y."/>
            <person name="Stielow B."/>
            <person name="Szollosi G."/>
            <person name="Zifcakova L."/>
            <person name="Stursova M."/>
            <person name="Spatafora J.W."/>
            <person name="Tedersoo L."/>
            <person name="Vaario L.-M."/>
            <person name="Yamada A."/>
            <person name="Yan M."/>
            <person name="Wang P."/>
            <person name="Xu J."/>
            <person name="Bruns T."/>
            <person name="Baldrian P."/>
            <person name="Vilgalys R."/>
            <person name="Henrissat B."/>
            <person name="Grigoriev I.V."/>
            <person name="Hibbett D."/>
            <person name="Nagy L.G."/>
            <person name="Martin F.M."/>
        </authorList>
    </citation>
    <scope>NUCLEOTIDE SEQUENCE</scope>
    <source>
        <strain evidence="9">UH-Tt-Lm1</strain>
    </source>
</reference>
<accession>A0A9P6HMW3</accession>